<dbReference type="AlphaFoldDB" id="A0A7W6GKR1"/>
<reference evidence="1 2" key="1">
    <citation type="submission" date="2020-08" db="EMBL/GenBank/DDBJ databases">
        <title>Genomic Encyclopedia of Type Strains, Phase IV (KMG-IV): sequencing the most valuable type-strain genomes for metagenomic binning, comparative biology and taxonomic classification.</title>
        <authorList>
            <person name="Goeker M."/>
        </authorList>
    </citation>
    <scope>NUCLEOTIDE SEQUENCE [LARGE SCALE GENOMIC DNA]</scope>
    <source>
        <strain evidence="1 2">DSM 100211</strain>
    </source>
</reference>
<comment type="caution">
    <text evidence="1">The sequence shown here is derived from an EMBL/GenBank/DDBJ whole genome shotgun (WGS) entry which is preliminary data.</text>
</comment>
<evidence type="ECO:0000313" key="2">
    <source>
        <dbReference type="Proteomes" id="UP000574761"/>
    </source>
</evidence>
<sequence>MRRPGNQPVTETSFPEVSILRLHGNELTLIKRFRAWVDDGDSEERIKFEYNLKGECLEIVAAELSTVDTLCPGVAGEKNDLSFDMRFTLAEDGPLSVDDYDQTADRATNIYGVHVGPVARLWLPGRCDGTENVSQWPNPDFFGTHRITDFRANAIYGSDGIAKVSCAPNIAINLERGNDL</sequence>
<name>A0A7W6GKR1_9HYPH</name>
<keyword evidence="2" id="KW-1185">Reference proteome</keyword>
<gene>
    <name evidence="1" type="ORF">GGQ64_004591</name>
</gene>
<evidence type="ECO:0000313" key="1">
    <source>
        <dbReference type="EMBL" id="MBB3979351.1"/>
    </source>
</evidence>
<proteinExistence type="predicted"/>
<accession>A0A7W6GKR1</accession>
<protein>
    <submittedName>
        <fullName evidence="1">Uncharacterized protein</fullName>
    </submittedName>
</protein>
<dbReference type="EMBL" id="JACIEE010000010">
    <property type="protein sequence ID" value="MBB3979351.1"/>
    <property type="molecule type" value="Genomic_DNA"/>
</dbReference>
<dbReference type="RefSeq" id="WP_183807591.1">
    <property type="nucleotide sequence ID" value="NZ_JACIEE010000010.1"/>
</dbReference>
<dbReference type="Proteomes" id="UP000574761">
    <property type="component" value="Unassembled WGS sequence"/>
</dbReference>
<organism evidence="1 2">
    <name type="scientific">Mycoplana azooxidifex</name>
    <dbReference type="NCBI Taxonomy" id="1636188"/>
    <lineage>
        <taxon>Bacteria</taxon>
        <taxon>Pseudomonadati</taxon>
        <taxon>Pseudomonadota</taxon>
        <taxon>Alphaproteobacteria</taxon>
        <taxon>Hyphomicrobiales</taxon>
        <taxon>Rhizobiaceae</taxon>
        <taxon>Mycoplana</taxon>
    </lineage>
</organism>